<keyword evidence="9" id="KW-1185">Reference proteome</keyword>
<evidence type="ECO:0000256" key="4">
    <source>
        <dbReference type="ARBA" id="ARBA00022801"/>
    </source>
</evidence>
<feature type="domain" description="Glycoside hydrolase family 20 catalytic" evidence="6">
    <location>
        <begin position="92"/>
        <end position="292"/>
    </location>
</feature>
<evidence type="ECO:0000259" key="7">
    <source>
        <dbReference type="Pfam" id="PF02838"/>
    </source>
</evidence>
<dbReference type="Gene3D" id="3.20.20.80">
    <property type="entry name" value="Glycosidases"/>
    <property type="match status" value="1"/>
</dbReference>
<dbReference type="CAZy" id="GH20">
    <property type="family name" value="Glycoside Hydrolase Family 20"/>
</dbReference>
<evidence type="ECO:0000256" key="5">
    <source>
        <dbReference type="ARBA" id="ARBA00023295"/>
    </source>
</evidence>
<dbReference type="PRINTS" id="PR00738">
    <property type="entry name" value="GLHYDRLASE20"/>
</dbReference>
<dbReference type="GO" id="GO:0005975">
    <property type="term" value="P:carbohydrate metabolic process"/>
    <property type="evidence" value="ECO:0007669"/>
    <property type="project" value="InterPro"/>
</dbReference>
<dbReference type="InterPro" id="IPR015883">
    <property type="entry name" value="Glyco_hydro_20_cat"/>
</dbReference>
<evidence type="ECO:0000313" key="8">
    <source>
        <dbReference type="EMBL" id="ACQ81287.1"/>
    </source>
</evidence>
<dbReference type="Pfam" id="PF00728">
    <property type="entry name" value="Glyco_hydro_20"/>
    <property type="match status" value="1"/>
</dbReference>
<dbReference type="SUPFAM" id="SSF55545">
    <property type="entry name" value="beta-N-acetylhexosaminidase-like domain"/>
    <property type="match status" value="1"/>
</dbReference>
<organism evidence="8 9">
    <name type="scientific">Beutenbergia cavernae (strain ATCC BAA-8 / DSM 12333 / CCUG 43141 / JCM 11478 / NBRC 16432 / NCIMB 13614 / HKI 0122)</name>
    <dbReference type="NCBI Taxonomy" id="471853"/>
    <lineage>
        <taxon>Bacteria</taxon>
        <taxon>Bacillati</taxon>
        <taxon>Actinomycetota</taxon>
        <taxon>Actinomycetes</taxon>
        <taxon>Micrococcales</taxon>
        <taxon>Beutenbergiaceae</taxon>
        <taxon>Beutenbergia</taxon>
    </lineage>
</organism>
<dbReference type="HOGENOM" id="CLU_020160_1_0_11"/>
<dbReference type="PANTHER" id="PTHR22600">
    <property type="entry name" value="BETA-HEXOSAMINIDASE"/>
    <property type="match status" value="1"/>
</dbReference>
<dbReference type="InterPro" id="IPR029018">
    <property type="entry name" value="Hex-like_dom2"/>
</dbReference>
<proteinExistence type="inferred from homology"/>
<protein>
    <recommendedName>
        <fullName evidence="3">beta-N-acetylhexosaminidase</fullName>
        <ecNumber evidence="3">3.2.1.52</ecNumber>
    </recommendedName>
</protein>
<dbReference type="GO" id="GO:0030203">
    <property type="term" value="P:glycosaminoglycan metabolic process"/>
    <property type="evidence" value="ECO:0007669"/>
    <property type="project" value="TreeGrafter"/>
</dbReference>
<dbReference type="PANTHER" id="PTHR22600:SF57">
    <property type="entry name" value="BETA-N-ACETYLHEXOSAMINIDASE"/>
    <property type="match status" value="1"/>
</dbReference>
<dbReference type="Proteomes" id="UP000007962">
    <property type="component" value="Chromosome"/>
</dbReference>
<dbReference type="GO" id="GO:0004563">
    <property type="term" value="F:beta-N-acetylhexosaminidase activity"/>
    <property type="evidence" value="ECO:0007669"/>
    <property type="project" value="UniProtKB-EC"/>
</dbReference>
<name>C5BZV7_BEUC1</name>
<reference evidence="8 9" key="1">
    <citation type="journal article" date="2009" name="Stand. Genomic Sci.">
        <title>Complete genome sequence of Beutenbergia cavernae type strain (HKI 0122).</title>
        <authorList>
            <person name="Land M."/>
            <person name="Pukall R."/>
            <person name="Abt B."/>
            <person name="Goker M."/>
            <person name="Rohde M."/>
            <person name="Glavina Del Rio T."/>
            <person name="Tice H."/>
            <person name="Copeland A."/>
            <person name="Cheng J.F."/>
            <person name="Lucas S."/>
            <person name="Chen F."/>
            <person name="Nolan M."/>
            <person name="Bruce D."/>
            <person name="Goodwin L."/>
            <person name="Pitluck S."/>
            <person name="Ivanova N."/>
            <person name="Mavromatis K."/>
            <person name="Ovchinnikova G."/>
            <person name="Pati A."/>
            <person name="Chen A."/>
            <person name="Palaniappan K."/>
            <person name="Hauser L."/>
            <person name="Chang Y.J."/>
            <person name="Jefferies C.C."/>
            <person name="Saunders E."/>
            <person name="Brettin T."/>
            <person name="Detter J.C."/>
            <person name="Han C."/>
            <person name="Chain P."/>
            <person name="Bristow J."/>
            <person name="Eisen J.A."/>
            <person name="Markowitz V."/>
            <person name="Hugenholtz P."/>
            <person name="Kyrpides N.C."/>
            <person name="Klenk H.P."/>
            <person name="Lapidus A."/>
        </authorList>
    </citation>
    <scope>NUCLEOTIDE SEQUENCE [LARGE SCALE GENOMIC DNA]</scope>
    <source>
        <strain evidence="9">ATCC BAA-8 / DSM 12333 / NBRC 16432</strain>
    </source>
</reference>
<dbReference type="InterPro" id="IPR017853">
    <property type="entry name" value="GH"/>
</dbReference>
<dbReference type="InterPro" id="IPR025705">
    <property type="entry name" value="Beta_hexosaminidase_sua/sub"/>
</dbReference>
<dbReference type="Gene3D" id="3.30.379.10">
    <property type="entry name" value="Chitobiase/beta-hexosaminidase domain 2-like"/>
    <property type="match status" value="1"/>
</dbReference>
<dbReference type="EMBL" id="CP001618">
    <property type="protein sequence ID" value="ACQ81287.1"/>
    <property type="molecule type" value="Genomic_DNA"/>
</dbReference>
<keyword evidence="5" id="KW-0326">Glycosidase</keyword>
<dbReference type="eggNOG" id="COG3525">
    <property type="taxonomic scope" value="Bacteria"/>
</dbReference>
<sequence>MAAGLNSLFPRPRSITSLDGDDVPAGVVAVETPDASLPPQGYVLRVADGEVRLAYADDAGRRYGRATLAQLAAGGEALPAVEITDWPDLPDRGFMLDVSRDRVPTRETLTRILDLLEAARYTQLQLYTEHTFAYAGHEEVWADASPLTPDDVRWLDASCAARGIELVPNQNVFGHMERWLAHDTYADRAESPGGYTLAGSVRKPAVLEPTADNAAFALGLLEELLPNFSSRRVNIGADETFELGLGRSRDRVAAEGRGAVYVEYVQRILGPLVERGYEVQYWADVLAHHPEYAAALGGVPIVWLYDSPSAIERALDLPAATKERMAAFDASPEQQLGGFATRGAAVIAAGIPFWVAPGTGTWQSIVGRLDNARENILDAATTALAHGGTGFLLTQWGDHGMVEPPPVAFAPLLYGGAVAWCSAANADLDLATTTAELAFGDATHRTGDALVRLGTLGTDLGMPALNATLLFASLFPGRSGMVTTDGLTADAVERVLGTIDAQLASLDLATPQGPDADLVLAELQHAARLARFGARVLLADVGGGALPSVAELDDLLVTQRELWLARSRPGGLSDSLAKFGPLREKLAAG</sequence>
<keyword evidence="4 8" id="KW-0378">Hydrolase</keyword>
<dbReference type="STRING" id="471853.Bcav_3043"/>
<dbReference type="GO" id="GO:0016020">
    <property type="term" value="C:membrane"/>
    <property type="evidence" value="ECO:0007669"/>
    <property type="project" value="TreeGrafter"/>
</dbReference>
<evidence type="ECO:0000259" key="6">
    <source>
        <dbReference type="Pfam" id="PF00728"/>
    </source>
</evidence>
<dbReference type="InterPro" id="IPR015882">
    <property type="entry name" value="HEX_bac_N"/>
</dbReference>
<comment type="similarity">
    <text evidence="2">Belongs to the glycosyl hydrolase 20 family.</text>
</comment>
<comment type="catalytic activity">
    <reaction evidence="1">
        <text>Hydrolysis of terminal non-reducing N-acetyl-D-hexosamine residues in N-acetyl-beta-D-hexosaminides.</text>
        <dbReference type="EC" id="3.2.1.52"/>
    </reaction>
</comment>
<dbReference type="EC" id="3.2.1.52" evidence="3"/>
<evidence type="ECO:0000256" key="1">
    <source>
        <dbReference type="ARBA" id="ARBA00001231"/>
    </source>
</evidence>
<dbReference type="RefSeq" id="WP_015883527.1">
    <property type="nucleotide sequence ID" value="NC_012669.1"/>
</dbReference>
<gene>
    <name evidence="8" type="ordered locus">Bcav_3043</name>
</gene>
<dbReference type="KEGG" id="bcv:Bcav_3043"/>
<dbReference type="SUPFAM" id="SSF51445">
    <property type="entry name" value="(Trans)glycosidases"/>
    <property type="match status" value="1"/>
</dbReference>
<evidence type="ECO:0000256" key="2">
    <source>
        <dbReference type="ARBA" id="ARBA00006285"/>
    </source>
</evidence>
<dbReference type="AlphaFoldDB" id="C5BZV7"/>
<evidence type="ECO:0000313" key="9">
    <source>
        <dbReference type="Proteomes" id="UP000007962"/>
    </source>
</evidence>
<accession>C5BZV7</accession>
<dbReference type="Pfam" id="PF02838">
    <property type="entry name" value="Glyco_hydro_20b"/>
    <property type="match status" value="1"/>
</dbReference>
<feature type="domain" description="Beta-hexosaminidase bacterial type N-terminal" evidence="7">
    <location>
        <begin position="24"/>
        <end position="86"/>
    </location>
</feature>
<evidence type="ECO:0000256" key="3">
    <source>
        <dbReference type="ARBA" id="ARBA00012663"/>
    </source>
</evidence>